<gene>
    <name evidence="1" type="ORF">PG991_000959</name>
</gene>
<proteinExistence type="predicted"/>
<comment type="caution">
    <text evidence="1">The sequence shown here is derived from an EMBL/GenBank/DDBJ whole genome shotgun (WGS) entry which is preliminary data.</text>
</comment>
<accession>A0ABR1STF3</accession>
<name>A0ABR1STF3_9PEZI</name>
<dbReference type="Proteomes" id="UP001396898">
    <property type="component" value="Unassembled WGS sequence"/>
</dbReference>
<keyword evidence="2" id="KW-1185">Reference proteome</keyword>
<dbReference type="EMBL" id="JAQQWI010000002">
    <property type="protein sequence ID" value="KAK8037613.1"/>
    <property type="molecule type" value="Genomic_DNA"/>
</dbReference>
<reference evidence="1 2" key="1">
    <citation type="submission" date="2023-01" db="EMBL/GenBank/DDBJ databases">
        <title>Analysis of 21 Apiospora genomes using comparative genomics revels a genus with tremendous synthesis potential of carbohydrate active enzymes and secondary metabolites.</title>
        <authorList>
            <person name="Sorensen T."/>
        </authorList>
    </citation>
    <scope>NUCLEOTIDE SEQUENCE [LARGE SCALE GENOMIC DNA]</scope>
    <source>
        <strain evidence="1 2">CBS 20057</strain>
    </source>
</reference>
<sequence>MLKNVTGGRLMVLYDMMRMADTDQAKYYAEPRAASNLWGLLRRPSVVSRQEAERFQGSLEAVQEAANRTREDLAENVRHLLEILGPMHASEDRLFWLRVADKDTLLGDWKRHRSDIVSHAAAWRQYLVGRYNPKEWLLIFQSAFHQGKEIHTWGLIEMLTEPLLTAMLVDTLSPLPEDGVFWLHHVVVLGFVYFSHAVSFVNTVAFGFAEVPWLTLEFFRVVASFL</sequence>
<evidence type="ECO:0000313" key="2">
    <source>
        <dbReference type="Proteomes" id="UP001396898"/>
    </source>
</evidence>
<organism evidence="1 2">
    <name type="scientific">Apiospora marii</name>
    <dbReference type="NCBI Taxonomy" id="335849"/>
    <lineage>
        <taxon>Eukaryota</taxon>
        <taxon>Fungi</taxon>
        <taxon>Dikarya</taxon>
        <taxon>Ascomycota</taxon>
        <taxon>Pezizomycotina</taxon>
        <taxon>Sordariomycetes</taxon>
        <taxon>Xylariomycetidae</taxon>
        <taxon>Amphisphaeriales</taxon>
        <taxon>Apiosporaceae</taxon>
        <taxon>Apiospora</taxon>
    </lineage>
</organism>
<protein>
    <submittedName>
        <fullName evidence="1">Uncharacterized protein</fullName>
    </submittedName>
</protein>
<evidence type="ECO:0000313" key="1">
    <source>
        <dbReference type="EMBL" id="KAK8037613.1"/>
    </source>
</evidence>